<evidence type="ECO:0000259" key="12">
    <source>
        <dbReference type="PROSITE" id="PS50011"/>
    </source>
</evidence>
<dbReference type="GO" id="GO:0004693">
    <property type="term" value="F:cyclin-dependent protein serine/threonine kinase activity"/>
    <property type="evidence" value="ECO:0007669"/>
    <property type="project" value="TreeGrafter"/>
</dbReference>
<evidence type="ECO:0000256" key="6">
    <source>
        <dbReference type="ARBA" id="ARBA00022777"/>
    </source>
</evidence>
<evidence type="ECO:0000256" key="5">
    <source>
        <dbReference type="ARBA" id="ARBA00022741"/>
    </source>
</evidence>
<dbReference type="PROSITE" id="PS00108">
    <property type="entry name" value="PROTEIN_KINASE_ST"/>
    <property type="match status" value="1"/>
</dbReference>
<accession>A0A182WRS8</accession>
<dbReference type="GO" id="GO:0005634">
    <property type="term" value="C:nucleus"/>
    <property type="evidence" value="ECO:0007669"/>
    <property type="project" value="UniProtKB-SubCell"/>
</dbReference>
<keyword evidence="7 11" id="KW-0067">ATP-binding</keyword>
<dbReference type="CDD" id="cd07865">
    <property type="entry name" value="STKc_CDK9"/>
    <property type="match status" value="1"/>
</dbReference>
<keyword evidence="10" id="KW-0539">Nucleus</keyword>
<keyword evidence="4" id="KW-0808">Transferase</keyword>
<dbReference type="GO" id="GO:0005524">
    <property type="term" value="F:ATP binding"/>
    <property type="evidence" value="ECO:0007669"/>
    <property type="project" value="UniProtKB-UniRule"/>
</dbReference>
<comment type="subcellular location">
    <subcellularLocation>
        <location evidence="1">Nucleus</location>
    </subcellularLocation>
</comment>
<name>A0A182WRS8_ANOQN</name>
<sequence length="742" mass="84551">MSAAEHTSTGTSGGQMSTSSTMLSLADKQKYIENYDFPYCDESSKYEKVTKIGQGTFGEVFKAREKKSTKKFVALKKVLMENEKEGFPITALREIRILQLLKHENVVNLIEICRTKATAQNRYRSTFYLVFDFCEHDLAGLLSNINVKFNLGEIKKVMQQLLNGLYYIHSNKILHRDMKAANVLITKNGVLKLADFGLARAFSVSKNGLPNRYTNRVVTLWYRPPELLLGDRNYGPPVDMWGAGCIMAEMWTRSPIMQGATEQQQLILISQLCGSFTNDVWADVENLELFHKMELPMGHKRKVRERLRPYVKDPHGIDLLDYLLMLDPKKRIDADTALNHDFFWTDPMPCDLSKMLSQHTQSMFEYLTPPRRPGHIRHYQQQMVNMQAKPQDNSYQDRRHFVLFLALRHDALRGDVMNRPKCKRHHRTRQADHIVRHAEVRRRKRQQQRLGPHLQKVAGQLGRIERLPEQGRLPRNGGVVAGGRQQQRDDRRWNVVAMVRIRRVLLPLEENVVEINRQLDGSAGRDAERNLQPVRPLPLHARCVVQEGGLDTLTPRTADGECVQVNRHKPRDGFEHDQIQRTPVGVRDLRDDFAPLLPNAQDEAFRMGGGPATTITFGSRLSITATLNMARRPLAVIASNCFTSNRCSCVRAPPLTERIVSSGCCDISSAPSLSVTSTYTLLVLASAHEPSIPWPNSLRMDQFGPPNSRRSCTTLTVCFTSSWNLLHASSPHSFRMCTPSEW</sequence>
<dbReference type="FunFam" id="1.10.510.10:FF:000203">
    <property type="entry name" value="Cyclin-dependent kinase 9"/>
    <property type="match status" value="1"/>
</dbReference>
<dbReference type="PROSITE" id="PS00107">
    <property type="entry name" value="PROTEIN_KINASE_ATP"/>
    <property type="match status" value="1"/>
</dbReference>
<dbReference type="InterPro" id="IPR017441">
    <property type="entry name" value="Protein_kinase_ATP_BS"/>
</dbReference>
<keyword evidence="14" id="KW-1185">Reference proteome</keyword>
<dbReference type="Gene3D" id="3.30.200.20">
    <property type="entry name" value="Phosphorylase Kinase, domain 1"/>
    <property type="match status" value="1"/>
</dbReference>
<dbReference type="SMART" id="SM00220">
    <property type="entry name" value="S_TKc"/>
    <property type="match status" value="1"/>
</dbReference>
<proteinExistence type="inferred from homology"/>
<dbReference type="InterPro" id="IPR050108">
    <property type="entry name" value="CDK"/>
</dbReference>
<reference evidence="13" key="1">
    <citation type="submission" date="2020-05" db="UniProtKB">
        <authorList>
            <consortium name="EnsemblMetazoa"/>
        </authorList>
    </citation>
    <scope>IDENTIFICATION</scope>
    <source>
        <strain evidence="13">SANGQUA</strain>
    </source>
</reference>
<evidence type="ECO:0000256" key="3">
    <source>
        <dbReference type="ARBA" id="ARBA00022527"/>
    </source>
</evidence>
<evidence type="ECO:0000313" key="13">
    <source>
        <dbReference type="EnsemblMetazoa" id="AQUA000230-PA"/>
    </source>
</evidence>
<dbReference type="InterPro" id="IPR011009">
    <property type="entry name" value="Kinase-like_dom_sf"/>
</dbReference>
<evidence type="ECO:0000256" key="11">
    <source>
        <dbReference type="PROSITE-ProRule" id="PRU10141"/>
    </source>
</evidence>
<dbReference type="PROSITE" id="PS50011">
    <property type="entry name" value="PROTEIN_KINASE_DOM"/>
    <property type="match status" value="1"/>
</dbReference>
<evidence type="ECO:0000256" key="2">
    <source>
        <dbReference type="ARBA" id="ARBA00006485"/>
    </source>
</evidence>
<keyword evidence="5 11" id="KW-0547">Nucleotide-binding</keyword>
<evidence type="ECO:0000256" key="9">
    <source>
        <dbReference type="ARBA" id="ARBA00023163"/>
    </source>
</evidence>
<dbReference type="Proteomes" id="UP000076407">
    <property type="component" value="Unassembled WGS sequence"/>
</dbReference>
<dbReference type="AlphaFoldDB" id="A0A182WRS8"/>
<dbReference type="VEuPathDB" id="VectorBase:AQUA000230"/>
<comment type="similarity">
    <text evidence="2">Belongs to the protein kinase superfamily. CMGC Ser/Thr protein kinase family. CDC2/CDKX subfamily.</text>
</comment>
<evidence type="ECO:0000313" key="14">
    <source>
        <dbReference type="Proteomes" id="UP000076407"/>
    </source>
</evidence>
<keyword evidence="6" id="KW-0418">Kinase</keyword>
<dbReference type="Pfam" id="PF00069">
    <property type="entry name" value="Pkinase"/>
    <property type="match status" value="1"/>
</dbReference>
<feature type="binding site" evidence="11">
    <location>
        <position position="76"/>
    </location>
    <ligand>
        <name>ATP</name>
        <dbReference type="ChEBI" id="CHEBI:30616"/>
    </ligand>
</feature>
<dbReference type="GO" id="GO:0008353">
    <property type="term" value="F:RNA polymerase II CTD heptapeptide repeat kinase activity"/>
    <property type="evidence" value="ECO:0007669"/>
    <property type="project" value="TreeGrafter"/>
</dbReference>
<keyword evidence="9" id="KW-0804">Transcription</keyword>
<keyword evidence="3" id="KW-0723">Serine/threonine-protein kinase</keyword>
<dbReference type="Gene3D" id="1.10.510.10">
    <property type="entry name" value="Transferase(Phosphotransferase) domain 1"/>
    <property type="match status" value="1"/>
</dbReference>
<dbReference type="STRING" id="34691.A0A182WRS8"/>
<dbReference type="InterPro" id="IPR000719">
    <property type="entry name" value="Prot_kinase_dom"/>
</dbReference>
<evidence type="ECO:0000256" key="4">
    <source>
        <dbReference type="ARBA" id="ARBA00022679"/>
    </source>
</evidence>
<evidence type="ECO:0000256" key="10">
    <source>
        <dbReference type="ARBA" id="ARBA00023242"/>
    </source>
</evidence>
<dbReference type="InterPro" id="IPR008271">
    <property type="entry name" value="Ser/Thr_kinase_AS"/>
</dbReference>
<feature type="domain" description="Protein kinase" evidence="12">
    <location>
        <begin position="46"/>
        <end position="343"/>
    </location>
</feature>
<evidence type="ECO:0000256" key="8">
    <source>
        <dbReference type="ARBA" id="ARBA00023015"/>
    </source>
</evidence>
<dbReference type="SUPFAM" id="SSF56112">
    <property type="entry name" value="Protein kinase-like (PK-like)"/>
    <property type="match status" value="1"/>
</dbReference>
<dbReference type="PANTHER" id="PTHR24056">
    <property type="entry name" value="CELL DIVISION PROTEIN KINASE"/>
    <property type="match status" value="1"/>
</dbReference>
<keyword evidence="8" id="KW-0805">Transcription regulation</keyword>
<evidence type="ECO:0000256" key="1">
    <source>
        <dbReference type="ARBA" id="ARBA00004123"/>
    </source>
</evidence>
<organism evidence="13 14">
    <name type="scientific">Anopheles quadriannulatus</name>
    <name type="common">Mosquito</name>
    <dbReference type="NCBI Taxonomy" id="34691"/>
    <lineage>
        <taxon>Eukaryota</taxon>
        <taxon>Metazoa</taxon>
        <taxon>Ecdysozoa</taxon>
        <taxon>Arthropoda</taxon>
        <taxon>Hexapoda</taxon>
        <taxon>Insecta</taxon>
        <taxon>Pterygota</taxon>
        <taxon>Neoptera</taxon>
        <taxon>Endopterygota</taxon>
        <taxon>Diptera</taxon>
        <taxon>Nematocera</taxon>
        <taxon>Culicoidea</taxon>
        <taxon>Culicidae</taxon>
        <taxon>Anophelinae</taxon>
        <taxon>Anopheles</taxon>
    </lineage>
</organism>
<dbReference type="FunFam" id="3.30.200.20:FF:000227">
    <property type="entry name" value="Cyclin-dependent kinase 9"/>
    <property type="match status" value="1"/>
</dbReference>
<dbReference type="PANTHER" id="PTHR24056:SF233">
    <property type="entry name" value="CYCLIN-DEPENDENT KINASE 9"/>
    <property type="match status" value="1"/>
</dbReference>
<protein>
    <recommendedName>
        <fullName evidence="12">Protein kinase domain-containing protein</fullName>
    </recommendedName>
</protein>
<dbReference type="EnsemblMetazoa" id="AQUA000230-RA">
    <property type="protein sequence ID" value="AQUA000230-PA"/>
    <property type="gene ID" value="AQUA000230"/>
</dbReference>
<evidence type="ECO:0000256" key="7">
    <source>
        <dbReference type="ARBA" id="ARBA00022840"/>
    </source>
</evidence>